<feature type="non-terminal residue" evidence="6">
    <location>
        <position position="1"/>
    </location>
</feature>
<organism evidence="6 7">
    <name type="scientific">Cirrhinus mrigala</name>
    <name type="common">Mrigala</name>
    <dbReference type="NCBI Taxonomy" id="683832"/>
    <lineage>
        <taxon>Eukaryota</taxon>
        <taxon>Metazoa</taxon>
        <taxon>Chordata</taxon>
        <taxon>Craniata</taxon>
        <taxon>Vertebrata</taxon>
        <taxon>Euteleostomi</taxon>
        <taxon>Actinopterygii</taxon>
        <taxon>Neopterygii</taxon>
        <taxon>Teleostei</taxon>
        <taxon>Ostariophysi</taxon>
        <taxon>Cypriniformes</taxon>
        <taxon>Cyprinidae</taxon>
        <taxon>Labeoninae</taxon>
        <taxon>Labeonini</taxon>
        <taxon>Cirrhinus</taxon>
    </lineage>
</organism>
<evidence type="ECO:0000256" key="1">
    <source>
        <dbReference type="ARBA" id="ARBA00022741"/>
    </source>
</evidence>
<dbReference type="PANTHER" id="PTHR43788">
    <property type="entry name" value="DNA2/NAM7 HELICASE FAMILY MEMBER"/>
    <property type="match status" value="1"/>
</dbReference>
<feature type="domain" description="DNA2/NAM7 helicase-like C-terminal" evidence="5">
    <location>
        <begin position="1"/>
        <end position="55"/>
    </location>
</feature>
<dbReference type="InterPro" id="IPR041679">
    <property type="entry name" value="DNA2/NAM7-like_C"/>
</dbReference>
<evidence type="ECO:0000313" key="7">
    <source>
        <dbReference type="Proteomes" id="UP001529510"/>
    </source>
</evidence>
<accession>A0ABD0R072</accession>
<evidence type="ECO:0000259" key="5">
    <source>
        <dbReference type="Pfam" id="PF13087"/>
    </source>
</evidence>
<protein>
    <recommendedName>
        <fullName evidence="5">DNA2/NAM7 helicase-like C-terminal domain-containing protein</fullName>
    </recommendedName>
</protein>
<name>A0ABD0R072_CIRMR</name>
<gene>
    <name evidence="6" type="ORF">M9458_014524</name>
</gene>
<dbReference type="InterPro" id="IPR027417">
    <property type="entry name" value="P-loop_NTPase"/>
</dbReference>
<dbReference type="Pfam" id="PF13087">
    <property type="entry name" value="AAA_12"/>
    <property type="match status" value="1"/>
</dbReference>
<evidence type="ECO:0000256" key="3">
    <source>
        <dbReference type="ARBA" id="ARBA00022806"/>
    </source>
</evidence>
<evidence type="ECO:0000313" key="6">
    <source>
        <dbReference type="EMBL" id="KAL0191826.1"/>
    </source>
</evidence>
<dbReference type="AlphaFoldDB" id="A0ABD0R072"/>
<dbReference type="GO" id="GO:0004386">
    <property type="term" value="F:helicase activity"/>
    <property type="evidence" value="ECO:0007669"/>
    <property type="project" value="UniProtKB-KW"/>
</dbReference>
<dbReference type="Proteomes" id="UP001529510">
    <property type="component" value="Unassembled WGS sequence"/>
</dbReference>
<comment type="caution">
    <text evidence="6">The sequence shown here is derived from an EMBL/GenBank/DDBJ whole genome shotgun (WGS) entry which is preliminary data.</text>
</comment>
<dbReference type="Gene3D" id="3.40.50.300">
    <property type="entry name" value="P-loop containing nucleotide triphosphate hydrolases"/>
    <property type="match status" value="1"/>
</dbReference>
<keyword evidence="3" id="KW-0347">Helicase</keyword>
<dbReference type="PANTHER" id="PTHR43788:SF16">
    <property type="entry name" value="HELICASE WITH ZINC FINGER 2"/>
    <property type="match status" value="1"/>
</dbReference>
<keyword evidence="4" id="KW-0067">ATP-binding</keyword>
<keyword evidence="1" id="KW-0547">Nucleotide-binding</keyword>
<feature type="non-terminal residue" evidence="6">
    <location>
        <position position="55"/>
    </location>
</feature>
<dbReference type="GO" id="GO:0016787">
    <property type="term" value="F:hydrolase activity"/>
    <property type="evidence" value="ECO:0007669"/>
    <property type="project" value="UniProtKB-KW"/>
</dbReference>
<proteinExistence type="predicted"/>
<dbReference type="EMBL" id="JAMKFB020000006">
    <property type="protein sequence ID" value="KAL0191826.1"/>
    <property type="molecule type" value="Genomic_DNA"/>
</dbReference>
<keyword evidence="7" id="KW-1185">Reference proteome</keyword>
<sequence length="55" mass="6259">EWKYVIVSTVRSCPESDIEKQPTKSWIMKRLGFITDPHQVNVGITRAQEGLCIIG</sequence>
<keyword evidence="2" id="KW-0378">Hydrolase</keyword>
<evidence type="ECO:0000256" key="4">
    <source>
        <dbReference type="ARBA" id="ARBA00022840"/>
    </source>
</evidence>
<reference evidence="6 7" key="1">
    <citation type="submission" date="2024-05" db="EMBL/GenBank/DDBJ databases">
        <title>Genome sequencing and assembly of Indian major carp, Cirrhinus mrigala (Hamilton, 1822).</title>
        <authorList>
            <person name="Mohindra V."/>
            <person name="Chowdhury L.M."/>
            <person name="Lal K."/>
            <person name="Jena J.K."/>
        </authorList>
    </citation>
    <scope>NUCLEOTIDE SEQUENCE [LARGE SCALE GENOMIC DNA]</scope>
    <source>
        <strain evidence="6">CM1030</strain>
        <tissue evidence="6">Blood</tissue>
    </source>
</reference>
<evidence type="ECO:0000256" key="2">
    <source>
        <dbReference type="ARBA" id="ARBA00022801"/>
    </source>
</evidence>
<dbReference type="GO" id="GO:0005524">
    <property type="term" value="F:ATP binding"/>
    <property type="evidence" value="ECO:0007669"/>
    <property type="project" value="UniProtKB-KW"/>
</dbReference>
<dbReference type="InterPro" id="IPR050534">
    <property type="entry name" value="Coronavir_polyprotein_1ab"/>
</dbReference>